<dbReference type="GO" id="GO:0015074">
    <property type="term" value="P:DNA integration"/>
    <property type="evidence" value="ECO:0007669"/>
    <property type="project" value="UniProtKB-KW"/>
</dbReference>
<dbReference type="Pfam" id="PF02899">
    <property type="entry name" value="Phage_int_SAM_1"/>
    <property type="match status" value="1"/>
</dbReference>
<name>A0A9D1D4N6_9FIRM</name>
<evidence type="ECO:0000313" key="10">
    <source>
        <dbReference type="Proteomes" id="UP000824250"/>
    </source>
</evidence>
<dbReference type="InterPro" id="IPR004107">
    <property type="entry name" value="Integrase_SAM-like_N"/>
</dbReference>
<reference evidence="9" key="1">
    <citation type="submission" date="2020-10" db="EMBL/GenBank/DDBJ databases">
        <authorList>
            <person name="Gilroy R."/>
        </authorList>
    </citation>
    <scope>NUCLEOTIDE SEQUENCE</scope>
    <source>
        <strain evidence="9">CHK180-2868</strain>
    </source>
</reference>
<evidence type="ECO:0000256" key="3">
    <source>
        <dbReference type="ARBA" id="ARBA00022908"/>
    </source>
</evidence>
<sequence>MKECIQDFAAYLEREKHASKNTQISYQRDLMQMAAYLETKGIQETVKVTKTVLNSYLLYLEGSGKAPTTISRTLASIKAFFHYEYRKGKLRRDPAESIHAPKIEKKTPVILSTGEVDRLLAQPSGKTAKEIRDKAMLELMYATGLRVSELVHLKTEDVNLQVGFLTCRDEHKERTVPFGKAARDALSRYMEQSRPELLRGRESAWLFVNCSGGVMSRQGFWKIIKFYGQQAGIEADITPHTLRHSFAAHLIGNGADLKAVQTMMGHSDPAATQMYAAYLGREAAREADLRGMSGGTNAN</sequence>
<dbReference type="EMBL" id="DVGC01000028">
    <property type="protein sequence ID" value="HIR05356.1"/>
    <property type="molecule type" value="Genomic_DNA"/>
</dbReference>
<comment type="function">
    <text evidence="1">Site-specific tyrosine recombinase, which acts by catalyzing the cutting and rejoining of the recombining DNA molecules.</text>
</comment>
<gene>
    <name evidence="9" type="ORF">IAB28_05250</name>
</gene>
<keyword evidence="5" id="KW-0233">DNA recombination</keyword>
<dbReference type="InterPro" id="IPR010998">
    <property type="entry name" value="Integrase_recombinase_N"/>
</dbReference>
<organism evidence="9 10">
    <name type="scientific">Candidatus Copromonas faecavium</name>
    <name type="common">nom. illeg.</name>
    <dbReference type="NCBI Taxonomy" id="2840740"/>
    <lineage>
        <taxon>Bacteria</taxon>
        <taxon>Bacillati</taxon>
        <taxon>Bacillota</taxon>
        <taxon>Clostridia</taxon>
        <taxon>Lachnospirales</taxon>
        <taxon>Lachnospiraceae</taxon>
        <taxon>Candidatus Copromonas (nom. illeg.)</taxon>
    </lineage>
</organism>
<keyword evidence="4 6" id="KW-0238">DNA-binding</keyword>
<accession>A0A9D1D4N6</accession>
<dbReference type="Gene3D" id="1.10.150.130">
    <property type="match status" value="1"/>
</dbReference>
<dbReference type="InterPro" id="IPR050090">
    <property type="entry name" value="Tyrosine_recombinase_XerCD"/>
</dbReference>
<dbReference type="GO" id="GO:0003677">
    <property type="term" value="F:DNA binding"/>
    <property type="evidence" value="ECO:0007669"/>
    <property type="project" value="UniProtKB-UniRule"/>
</dbReference>
<comment type="caution">
    <text evidence="9">The sequence shown here is derived from an EMBL/GenBank/DDBJ whole genome shotgun (WGS) entry which is preliminary data.</text>
</comment>
<protein>
    <submittedName>
        <fullName evidence="9">Tyrosine recombinase XerD</fullName>
    </submittedName>
</protein>
<evidence type="ECO:0000256" key="5">
    <source>
        <dbReference type="ARBA" id="ARBA00023172"/>
    </source>
</evidence>
<dbReference type="Gene3D" id="1.10.443.10">
    <property type="entry name" value="Intergrase catalytic core"/>
    <property type="match status" value="1"/>
</dbReference>
<comment type="similarity">
    <text evidence="2">Belongs to the 'phage' integrase family.</text>
</comment>
<evidence type="ECO:0000259" key="8">
    <source>
        <dbReference type="PROSITE" id="PS51900"/>
    </source>
</evidence>
<dbReference type="InterPro" id="IPR011010">
    <property type="entry name" value="DNA_brk_join_enz"/>
</dbReference>
<feature type="domain" description="Core-binding (CB)" evidence="8">
    <location>
        <begin position="1"/>
        <end position="85"/>
    </location>
</feature>
<dbReference type="InterPro" id="IPR013762">
    <property type="entry name" value="Integrase-like_cat_sf"/>
</dbReference>
<dbReference type="GO" id="GO:0006310">
    <property type="term" value="P:DNA recombination"/>
    <property type="evidence" value="ECO:0007669"/>
    <property type="project" value="UniProtKB-KW"/>
</dbReference>
<evidence type="ECO:0000256" key="1">
    <source>
        <dbReference type="ARBA" id="ARBA00003283"/>
    </source>
</evidence>
<reference evidence="9" key="2">
    <citation type="journal article" date="2021" name="PeerJ">
        <title>Extensive microbial diversity within the chicken gut microbiome revealed by metagenomics and culture.</title>
        <authorList>
            <person name="Gilroy R."/>
            <person name="Ravi A."/>
            <person name="Getino M."/>
            <person name="Pursley I."/>
            <person name="Horton D.L."/>
            <person name="Alikhan N.F."/>
            <person name="Baker D."/>
            <person name="Gharbi K."/>
            <person name="Hall N."/>
            <person name="Watson M."/>
            <person name="Adriaenssens E.M."/>
            <person name="Foster-Nyarko E."/>
            <person name="Jarju S."/>
            <person name="Secka A."/>
            <person name="Antonio M."/>
            <person name="Oren A."/>
            <person name="Chaudhuri R.R."/>
            <person name="La Ragione R."/>
            <person name="Hildebrand F."/>
            <person name="Pallen M.J."/>
        </authorList>
    </citation>
    <scope>NUCLEOTIDE SEQUENCE</scope>
    <source>
        <strain evidence="9">CHK180-2868</strain>
    </source>
</reference>
<evidence type="ECO:0000256" key="6">
    <source>
        <dbReference type="PROSITE-ProRule" id="PRU01248"/>
    </source>
</evidence>
<feature type="domain" description="Tyr recombinase" evidence="7">
    <location>
        <begin position="106"/>
        <end position="289"/>
    </location>
</feature>
<dbReference type="PROSITE" id="PS51900">
    <property type="entry name" value="CB"/>
    <property type="match status" value="1"/>
</dbReference>
<evidence type="ECO:0000313" key="9">
    <source>
        <dbReference type="EMBL" id="HIR05356.1"/>
    </source>
</evidence>
<proteinExistence type="inferred from homology"/>
<dbReference type="SUPFAM" id="SSF56349">
    <property type="entry name" value="DNA breaking-rejoining enzymes"/>
    <property type="match status" value="1"/>
</dbReference>
<dbReference type="InterPro" id="IPR044068">
    <property type="entry name" value="CB"/>
</dbReference>
<dbReference type="PANTHER" id="PTHR30349">
    <property type="entry name" value="PHAGE INTEGRASE-RELATED"/>
    <property type="match status" value="1"/>
</dbReference>
<dbReference type="NCBIfam" id="NF001399">
    <property type="entry name" value="PRK00283.1"/>
    <property type="match status" value="1"/>
</dbReference>
<dbReference type="Pfam" id="PF00589">
    <property type="entry name" value="Phage_integrase"/>
    <property type="match status" value="1"/>
</dbReference>
<evidence type="ECO:0000259" key="7">
    <source>
        <dbReference type="PROSITE" id="PS51898"/>
    </source>
</evidence>
<dbReference type="PANTHER" id="PTHR30349:SF81">
    <property type="entry name" value="TYROSINE RECOMBINASE XERC"/>
    <property type="match status" value="1"/>
</dbReference>
<evidence type="ECO:0000256" key="4">
    <source>
        <dbReference type="ARBA" id="ARBA00023125"/>
    </source>
</evidence>
<dbReference type="PROSITE" id="PS51898">
    <property type="entry name" value="TYR_RECOMBINASE"/>
    <property type="match status" value="1"/>
</dbReference>
<keyword evidence="3" id="KW-0229">DNA integration</keyword>
<dbReference type="InterPro" id="IPR002104">
    <property type="entry name" value="Integrase_catalytic"/>
</dbReference>
<dbReference type="CDD" id="cd00798">
    <property type="entry name" value="INT_XerDC_C"/>
    <property type="match status" value="1"/>
</dbReference>
<dbReference type="AlphaFoldDB" id="A0A9D1D4N6"/>
<dbReference type="Proteomes" id="UP000824250">
    <property type="component" value="Unassembled WGS sequence"/>
</dbReference>
<evidence type="ECO:0000256" key="2">
    <source>
        <dbReference type="ARBA" id="ARBA00008857"/>
    </source>
</evidence>